<evidence type="ECO:0000256" key="7">
    <source>
        <dbReference type="ARBA" id="ARBA00023125"/>
    </source>
</evidence>
<dbReference type="InterPro" id="IPR001628">
    <property type="entry name" value="Znf_hrmn_rcpt"/>
</dbReference>
<gene>
    <name evidence="12" type="ORF">BXYJ_LOCUS8474</name>
</gene>
<sequence>MTATSSILENSYLLSDLKDEISCSSNEDQGACRVCGAVANGIHFGIIACRACSAFFRRSVAEERIYKCLHDKKCEISSDIRNSCRSCRFTKCLAVGMKVEKVQHPRDRNRTFIRASPPPKFSPSVPAPAPKILERIREGYRKYVIAHRAVFASMYPELIFTDQNSLVVIPIDEKLKLDMATLPSVYMMFRDSFCPYAILDKNIKFDIIMTFMQRFLQLERAYLTSIFFPDKDDAIAFSHSDYMDFEHMGTLFKNDLNPKESARNFKPYGVRLRKLAKKVKALQMDELEFLGLVGIIISDEVYCRVGCEEALVERTQLYKELYEHCQEKSHTNADIRFGQLVLLIRDGEEMALIFKECIFVGVLMDDIYKATMDKVRELVDIIRG</sequence>
<dbReference type="WBParaSite" id="BXY_1189000.1">
    <property type="protein sequence ID" value="BXY_1189000.1"/>
    <property type="gene ID" value="BXY_1189000"/>
</dbReference>
<dbReference type="SUPFAM" id="SSF48508">
    <property type="entry name" value="Nuclear receptor ligand-binding domain"/>
    <property type="match status" value="1"/>
</dbReference>
<keyword evidence="14" id="KW-1185">Reference proteome</keyword>
<name>A0A1I7SFS7_BURXY</name>
<reference evidence="12" key="2">
    <citation type="submission" date="2020-09" db="EMBL/GenBank/DDBJ databases">
        <authorList>
            <person name="Kikuchi T."/>
        </authorList>
    </citation>
    <scope>NUCLEOTIDE SEQUENCE</scope>
    <source>
        <strain evidence="12">Ka4C1</strain>
    </source>
</reference>
<dbReference type="GO" id="GO:0006357">
    <property type="term" value="P:regulation of transcription by RNA polymerase II"/>
    <property type="evidence" value="ECO:0007669"/>
    <property type="project" value="TreeGrafter"/>
</dbReference>
<evidence type="ECO:0000256" key="8">
    <source>
        <dbReference type="ARBA" id="ARBA00023163"/>
    </source>
</evidence>
<dbReference type="InterPro" id="IPR013088">
    <property type="entry name" value="Znf_NHR/GATA"/>
</dbReference>
<dbReference type="GO" id="GO:0005634">
    <property type="term" value="C:nucleus"/>
    <property type="evidence" value="ECO:0007669"/>
    <property type="project" value="UniProtKB-SubCell"/>
</dbReference>
<dbReference type="PANTHER" id="PTHR46011:SF32">
    <property type="entry name" value="NUCLEAR HORMONE RECEPTOR FAMILY"/>
    <property type="match status" value="1"/>
</dbReference>
<keyword evidence="4" id="KW-0863">Zinc-finger</keyword>
<dbReference type="EMBL" id="CAJFCV020000004">
    <property type="protein sequence ID" value="CAG9114349.1"/>
    <property type="molecule type" value="Genomic_DNA"/>
</dbReference>
<dbReference type="AlphaFoldDB" id="A0A1I7SFS7"/>
<proteinExistence type="inferred from homology"/>
<evidence type="ECO:0000313" key="12">
    <source>
        <dbReference type="EMBL" id="CAD5225298.1"/>
    </source>
</evidence>
<evidence type="ECO:0000256" key="6">
    <source>
        <dbReference type="ARBA" id="ARBA00023015"/>
    </source>
</evidence>
<dbReference type="eggNOG" id="KOG3575">
    <property type="taxonomic scope" value="Eukaryota"/>
</dbReference>
<protein>
    <submittedName>
        <fullName evidence="12">(pine wood nematode) hypothetical protein</fullName>
    </submittedName>
    <submittedName>
        <fullName evidence="15">Nuclear receptor domain-containing protein</fullName>
    </submittedName>
</protein>
<keyword evidence="3" id="KW-0479">Metal-binding</keyword>
<keyword evidence="9" id="KW-0675">Receptor</keyword>
<dbReference type="OrthoDB" id="10018779at2759"/>
<dbReference type="PRINTS" id="PR00047">
    <property type="entry name" value="STROIDFINGER"/>
</dbReference>
<dbReference type="EMBL" id="CAJFDI010000004">
    <property type="protein sequence ID" value="CAD5225298.1"/>
    <property type="molecule type" value="Genomic_DNA"/>
</dbReference>
<reference evidence="15" key="1">
    <citation type="submission" date="2016-11" db="UniProtKB">
        <authorList>
            <consortium name="WormBaseParasite"/>
        </authorList>
    </citation>
    <scope>IDENTIFICATION</scope>
</reference>
<evidence type="ECO:0000256" key="1">
    <source>
        <dbReference type="ARBA" id="ARBA00004123"/>
    </source>
</evidence>
<dbReference type="InterPro" id="IPR049636">
    <property type="entry name" value="HNF4-like_DBD"/>
</dbReference>
<dbReference type="PANTHER" id="PTHR46011">
    <property type="entry name" value="NUCLEAR HORMONE RECEPTOR FAMILY MEMBER NHR-86-RELATED"/>
    <property type="match status" value="1"/>
</dbReference>
<evidence type="ECO:0000256" key="2">
    <source>
        <dbReference type="ARBA" id="ARBA00005993"/>
    </source>
</evidence>
<evidence type="ECO:0000313" key="14">
    <source>
        <dbReference type="Proteomes" id="UP000659654"/>
    </source>
</evidence>
<keyword evidence="10" id="KW-0539">Nucleus</keyword>
<comment type="subcellular location">
    <subcellularLocation>
        <location evidence="1">Nucleus</location>
    </subcellularLocation>
</comment>
<evidence type="ECO:0000259" key="11">
    <source>
        <dbReference type="PROSITE" id="PS51030"/>
    </source>
</evidence>
<dbReference type="PROSITE" id="PS00031">
    <property type="entry name" value="NUCLEAR_REC_DBD_1"/>
    <property type="match status" value="1"/>
</dbReference>
<evidence type="ECO:0000256" key="10">
    <source>
        <dbReference type="ARBA" id="ARBA00023242"/>
    </source>
</evidence>
<evidence type="ECO:0000313" key="15">
    <source>
        <dbReference type="WBParaSite" id="BXY_1189000.1"/>
    </source>
</evidence>
<organism evidence="13 15">
    <name type="scientific">Bursaphelenchus xylophilus</name>
    <name type="common">Pinewood nematode worm</name>
    <name type="synonym">Aphelenchoides xylophilus</name>
    <dbReference type="NCBI Taxonomy" id="6326"/>
    <lineage>
        <taxon>Eukaryota</taxon>
        <taxon>Metazoa</taxon>
        <taxon>Ecdysozoa</taxon>
        <taxon>Nematoda</taxon>
        <taxon>Chromadorea</taxon>
        <taxon>Rhabditida</taxon>
        <taxon>Tylenchina</taxon>
        <taxon>Tylenchomorpha</taxon>
        <taxon>Aphelenchoidea</taxon>
        <taxon>Aphelenchoididae</taxon>
        <taxon>Bursaphelenchus</taxon>
    </lineage>
</organism>
<feature type="domain" description="Nuclear receptor" evidence="11">
    <location>
        <begin position="29"/>
        <end position="104"/>
    </location>
</feature>
<evidence type="ECO:0000256" key="4">
    <source>
        <dbReference type="ARBA" id="ARBA00022771"/>
    </source>
</evidence>
<dbReference type="Pfam" id="PF00104">
    <property type="entry name" value="Hormone_recep"/>
    <property type="match status" value="1"/>
</dbReference>
<dbReference type="Pfam" id="PF00105">
    <property type="entry name" value="zf-C4"/>
    <property type="match status" value="1"/>
</dbReference>
<dbReference type="GO" id="GO:0003700">
    <property type="term" value="F:DNA-binding transcription factor activity"/>
    <property type="evidence" value="ECO:0007669"/>
    <property type="project" value="InterPro"/>
</dbReference>
<dbReference type="SMR" id="A0A1I7SFS7"/>
<keyword evidence="6" id="KW-0805">Transcription regulation</keyword>
<dbReference type="GO" id="GO:0008270">
    <property type="term" value="F:zinc ion binding"/>
    <property type="evidence" value="ECO:0007669"/>
    <property type="project" value="UniProtKB-KW"/>
</dbReference>
<comment type="similarity">
    <text evidence="2">Belongs to the nuclear hormone receptor family.</text>
</comment>
<dbReference type="PROSITE" id="PS51030">
    <property type="entry name" value="NUCLEAR_REC_DBD_2"/>
    <property type="match status" value="1"/>
</dbReference>
<dbReference type="Proteomes" id="UP000659654">
    <property type="component" value="Unassembled WGS sequence"/>
</dbReference>
<dbReference type="GO" id="GO:0000978">
    <property type="term" value="F:RNA polymerase II cis-regulatory region sequence-specific DNA binding"/>
    <property type="evidence" value="ECO:0007669"/>
    <property type="project" value="InterPro"/>
</dbReference>
<dbReference type="Proteomes" id="UP000095284">
    <property type="component" value="Unplaced"/>
</dbReference>
<evidence type="ECO:0000256" key="3">
    <source>
        <dbReference type="ARBA" id="ARBA00022723"/>
    </source>
</evidence>
<evidence type="ECO:0000256" key="9">
    <source>
        <dbReference type="ARBA" id="ARBA00023170"/>
    </source>
</evidence>
<keyword evidence="8" id="KW-0804">Transcription</keyword>
<dbReference type="Gene3D" id="3.30.50.10">
    <property type="entry name" value="Erythroid Transcription Factor GATA-1, subunit A"/>
    <property type="match status" value="1"/>
</dbReference>
<dbReference type="Proteomes" id="UP000582659">
    <property type="component" value="Unassembled WGS sequence"/>
</dbReference>
<dbReference type="CDD" id="cd06960">
    <property type="entry name" value="NR_DBD_HNF4A"/>
    <property type="match status" value="1"/>
</dbReference>
<evidence type="ECO:0000313" key="13">
    <source>
        <dbReference type="Proteomes" id="UP000095284"/>
    </source>
</evidence>
<keyword evidence="7" id="KW-0238">DNA-binding</keyword>
<evidence type="ECO:0000256" key="5">
    <source>
        <dbReference type="ARBA" id="ARBA00022833"/>
    </source>
</evidence>
<dbReference type="SMART" id="SM00399">
    <property type="entry name" value="ZnF_C4"/>
    <property type="match status" value="1"/>
</dbReference>
<dbReference type="SUPFAM" id="SSF57716">
    <property type="entry name" value="Glucocorticoid receptor-like (DNA-binding domain)"/>
    <property type="match status" value="1"/>
</dbReference>
<dbReference type="InterPro" id="IPR035500">
    <property type="entry name" value="NHR-like_dom_sf"/>
</dbReference>
<keyword evidence="5" id="KW-0862">Zinc</keyword>
<accession>A0A1I7SFS7</accession>
<dbReference type="Gene3D" id="1.10.565.10">
    <property type="entry name" value="Retinoid X Receptor"/>
    <property type="match status" value="1"/>
</dbReference>
<dbReference type="InterPro" id="IPR000536">
    <property type="entry name" value="Nucl_hrmn_rcpt_lig-bd"/>
</dbReference>